<dbReference type="PANTHER" id="PTHR30106:SF2">
    <property type="entry name" value="UPF0324 INNER MEMBRANE PROTEIN YEIH"/>
    <property type="match status" value="1"/>
</dbReference>
<gene>
    <name evidence="8" type="ORF">DFR47_102462</name>
</gene>
<feature type="transmembrane region" description="Helical" evidence="7">
    <location>
        <begin position="71"/>
        <end position="90"/>
    </location>
</feature>
<protein>
    <submittedName>
        <fullName evidence="8">Putative integral membrane protein (TIGR00698 family)</fullName>
    </submittedName>
</protein>
<feature type="transmembrane region" description="Helical" evidence="7">
    <location>
        <begin position="286"/>
        <end position="303"/>
    </location>
</feature>
<evidence type="ECO:0000256" key="5">
    <source>
        <dbReference type="ARBA" id="ARBA00022989"/>
    </source>
</evidence>
<reference evidence="8 9" key="1">
    <citation type="submission" date="2018-06" db="EMBL/GenBank/DDBJ databases">
        <title>Genomic Encyclopedia of Type Strains, Phase IV (KMG-IV): sequencing the most valuable type-strain genomes for metagenomic binning, comparative biology and taxonomic classification.</title>
        <authorList>
            <person name="Goeker M."/>
        </authorList>
    </citation>
    <scope>NUCLEOTIDE SEQUENCE [LARGE SCALE GENOMIC DNA]</scope>
    <source>
        <strain evidence="8 9">DSM 25619</strain>
    </source>
</reference>
<name>A0A366E872_9HYPH</name>
<comment type="caution">
    <text evidence="8">The sequence shown here is derived from an EMBL/GenBank/DDBJ whole genome shotgun (WGS) entry which is preliminary data.</text>
</comment>
<feature type="transmembrane region" description="Helical" evidence="7">
    <location>
        <begin position="192"/>
        <end position="218"/>
    </location>
</feature>
<feature type="transmembrane region" description="Helical" evidence="7">
    <location>
        <begin position="315"/>
        <end position="337"/>
    </location>
</feature>
<comment type="subcellular location">
    <subcellularLocation>
        <location evidence="1">Cell membrane</location>
        <topology evidence="1">Multi-pass membrane protein</topology>
    </subcellularLocation>
</comment>
<proteinExistence type="inferred from homology"/>
<feature type="transmembrane region" description="Helical" evidence="7">
    <location>
        <begin position="254"/>
        <end position="274"/>
    </location>
</feature>
<comment type="similarity">
    <text evidence="2">Belongs to the UPF0324 family.</text>
</comment>
<keyword evidence="9" id="KW-1185">Reference proteome</keyword>
<feature type="transmembrane region" description="Helical" evidence="7">
    <location>
        <begin position="41"/>
        <end position="59"/>
    </location>
</feature>
<dbReference type="RefSeq" id="WP_113943647.1">
    <property type="nucleotide sequence ID" value="NZ_JBHEEG010000002.1"/>
</dbReference>
<evidence type="ECO:0000256" key="6">
    <source>
        <dbReference type="ARBA" id="ARBA00023136"/>
    </source>
</evidence>
<accession>A0A366E872</accession>
<sequence length="338" mass="34611">MTRNIRSNFSRILPGLILCLLVSIAAYALEHIEAHYFGRAWLESIVLAILIGAAVRSLFSLSGRYHAGIQFSSKMILEIAIVLLGASISAEAVMQAGPALIGGIAGVVMLSIGISYSIGRLMRLSHRMAVLVACGNSICGNSAIAATAPVIGASSDDVASSIAFTAVLGVVVVLCLPLLVPLLNMSAAQYGILAGLTVYAVPQVLAATAPVAALSVQIGTLVKLVRVLMLGPVIVTIGVIGAKSGGARPKLSQMVPWFIIGFLGMMALRSLSLIPQVVLTPLHEGSTALTVIAMAGLGLGVDVRTVVKAGGRVTLTAVFSLLALGAISLTLIAMLGVA</sequence>
<keyword evidence="4 7" id="KW-0812">Transmembrane</keyword>
<feature type="transmembrane region" description="Helical" evidence="7">
    <location>
        <begin position="12"/>
        <end position="29"/>
    </location>
</feature>
<feature type="transmembrane region" description="Helical" evidence="7">
    <location>
        <begin position="130"/>
        <end position="152"/>
    </location>
</feature>
<feature type="transmembrane region" description="Helical" evidence="7">
    <location>
        <begin position="158"/>
        <end position="180"/>
    </location>
</feature>
<evidence type="ECO:0000313" key="8">
    <source>
        <dbReference type="EMBL" id="RBO97674.1"/>
    </source>
</evidence>
<dbReference type="InterPro" id="IPR018383">
    <property type="entry name" value="UPF0324_pro"/>
</dbReference>
<dbReference type="Proteomes" id="UP000252893">
    <property type="component" value="Unassembled WGS sequence"/>
</dbReference>
<dbReference type="AlphaFoldDB" id="A0A366E872"/>
<dbReference type="GO" id="GO:0005886">
    <property type="term" value="C:plasma membrane"/>
    <property type="evidence" value="ECO:0007669"/>
    <property type="project" value="UniProtKB-SubCell"/>
</dbReference>
<feature type="transmembrane region" description="Helical" evidence="7">
    <location>
        <begin position="96"/>
        <end position="118"/>
    </location>
</feature>
<evidence type="ECO:0000256" key="7">
    <source>
        <dbReference type="SAM" id="Phobius"/>
    </source>
</evidence>
<dbReference type="OrthoDB" id="5393513at2"/>
<evidence type="ECO:0000256" key="2">
    <source>
        <dbReference type="ARBA" id="ARBA00007977"/>
    </source>
</evidence>
<dbReference type="Pfam" id="PF03601">
    <property type="entry name" value="Cons_hypoth698"/>
    <property type="match status" value="1"/>
</dbReference>
<evidence type="ECO:0000313" key="9">
    <source>
        <dbReference type="Proteomes" id="UP000252893"/>
    </source>
</evidence>
<keyword evidence="3" id="KW-1003">Cell membrane</keyword>
<dbReference type="PANTHER" id="PTHR30106">
    <property type="entry name" value="INNER MEMBRANE PROTEIN YEIH-RELATED"/>
    <property type="match status" value="1"/>
</dbReference>
<keyword evidence="6 7" id="KW-0472">Membrane</keyword>
<organism evidence="8 9">
    <name type="scientific">Pseudochrobactrum asaccharolyticum</name>
    <dbReference type="NCBI Taxonomy" id="354351"/>
    <lineage>
        <taxon>Bacteria</taxon>
        <taxon>Pseudomonadati</taxon>
        <taxon>Pseudomonadota</taxon>
        <taxon>Alphaproteobacteria</taxon>
        <taxon>Hyphomicrobiales</taxon>
        <taxon>Brucellaceae</taxon>
        <taxon>Pseudochrobactrum</taxon>
    </lineage>
</organism>
<feature type="transmembrane region" description="Helical" evidence="7">
    <location>
        <begin position="224"/>
        <end position="242"/>
    </location>
</feature>
<evidence type="ECO:0000256" key="3">
    <source>
        <dbReference type="ARBA" id="ARBA00022475"/>
    </source>
</evidence>
<keyword evidence="5 7" id="KW-1133">Transmembrane helix</keyword>
<dbReference type="EMBL" id="QNRH01000002">
    <property type="protein sequence ID" value="RBO97674.1"/>
    <property type="molecule type" value="Genomic_DNA"/>
</dbReference>
<evidence type="ECO:0000256" key="1">
    <source>
        <dbReference type="ARBA" id="ARBA00004651"/>
    </source>
</evidence>
<evidence type="ECO:0000256" key="4">
    <source>
        <dbReference type="ARBA" id="ARBA00022692"/>
    </source>
</evidence>